<feature type="compositionally biased region" description="Basic residues" evidence="3">
    <location>
        <begin position="90"/>
        <end position="99"/>
    </location>
</feature>
<sequence>MTVLIPSHTRGKENDEPIDIENVDGPTHSENEHVEEGRPVRKRKATVPFDEDTEMDTDELLEKEVKTKKKPAAKSKAAKAAKDPSATVKAPKKTTKKSTRSAFSDDEDGGESSFCEAPEDPLDFDPNYVYGLARQYPDGYWKHHAESKSGMINKISEDHPLELVESNICDQAAITGMILSPDGTMLATFCNLGSIRIWNLEDYSLLKTLRDAKEDHIDEFYVGTFVPDQTLVLAGGKLKDRNNWSEADEDNNILPCPLKLFDILTGEVVCQLKGHTEELLCVKRVQFKGENYFLSGSQDGYLNKWHMESDWRSLKLMEQMEDGITCMAFTVSFVPNTGNKYFLAAADENLRLYDFEHATLLQTFENMYSSYCDCGKFIQPVDFPMPPPIPEEEPVVDTEDISESVTKKGKMKADEAEPAPRPQQYAYFISRGVELLDSEERMIAKDYNSCTLHKLVYPTTKGGKWYLTEVKKFQDEEYFSNAWLIKISSNGRYLMAPTCTGEVFIYNLKTGQVTGVLKDHDDVEVRDVIFHPTRPLLLTSGDDGQVRVYTYSKPEDLSKALRDSEETQRRDLEAAALVSVATDLSAVSVKDEEEEEESIVDVVDEDLTE</sequence>
<evidence type="ECO:0000256" key="1">
    <source>
        <dbReference type="ARBA" id="ARBA00022574"/>
    </source>
</evidence>
<dbReference type="SUPFAM" id="SSF50978">
    <property type="entry name" value="WD40 repeat-like"/>
    <property type="match status" value="1"/>
</dbReference>
<dbReference type="PANTHER" id="PTHR44019">
    <property type="entry name" value="WD REPEAT-CONTAINING PROTEIN 55"/>
    <property type="match status" value="1"/>
</dbReference>
<keyword evidence="5" id="KW-1185">Reference proteome</keyword>
<dbReference type="InterPro" id="IPR050505">
    <property type="entry name" value="WDR55/POC1"/>
</dbReference>
<feature type="compositionally biased region" description="Acidic residues" evidence="3">
    <location>
        <begin position="49"/>
        <end position="59"/>
    </location>
</feature>
<evidence type="ECO:0008006" key="6">
    <source>
        <dbReference type="Google" id="ProtNLM"/>
    </source>
</evidence>
<protein>
    <recommendedName>
        <fullName evidence="6">WD40 repeat-like protein</fullName>
    </recommendedName>
</protein>
<dbReference type="Gene3D" id="2.130.10.10">
    <property type="entry name" value="YVTN repeat-like/Quinoprotein amine dehydrogenase"/>
    <property type="match status" value="2"/>
</dbReference>
<comment type="caution">
    <text evidence="4">The sequence shown here is derived from an EMBL/GenBank/DDBJ whole genome shotgun (WGS) entry which is preliminary data.</text>
</comment>
<feature type="compositionally biased region" description="Acidic residues" evidence="3">
    <location>
        <begin position="591"/>
        <end position="609"/>
    </location>
</feature>
<organism evidence="4 5">
    <name type="scientific">Linnemannia hyalina</name>
    <dbReference type="NCBI Taxonomy" id="64524"/>
    <lineage>
        <taxon>Eukaryota</taxon>
        <taxon>Fungi</taxon>
        <taxon>Fungi incertae sedis</taxon>
        <taxon>Mucoromycota</taxon>
        <taxon>Mortierellomycotina</taxon>
        <taxon>Mortierellomycetes</taxon>
        <taxon>Mortierellales</taxon>
        <taxon>Mortierellaceae</taxon>
        <taxon>Linnemannia</taxon>
    </lineage>
</organism>
<feature type="region of interest" description="Disordered" evidence="3">
    <location>
        <begin position="393"/>
        <end position="419"/>
    </location>
</feature>
<dbReference type="PANTHER" id="PTHR44019:SF8">
    <property type="entry name" value="POC1 CENTRIOLAR PROTEIN HOMOLOG"/>
    <property type="match status" value="1"/>
</dbReference>
<feature type="compositionally biased region" description="Basic and acidic residues" evidence="3">
    <location>
        <begin position="27"/>
        <end position="39"/>
    </location>
</feature>
<feature type="region of interest" description="Disordered" evidence="3">
    <location>
        <begin position="1"/>
        <end position="118"/>
    </location>
</feature>
<dbReference type="InterPro" id="IPR015943">
    <property type="entry name" value="WD40/YVTN_repeat-like_dom_sf"/>
</dbReference>
<evidence type="ECO:0000313" key="5">
    <source>
        <dbReference type="Proteomes" id="UP000707451"/>
    </source>
</evidence>
<dbReference type="Pfam" id="PF00400">
    <property type="entry name" value="WD40"/>
    <property type="match status" value="3"/>
</dbReference>
<keyword evidence="2" id="KW-0677">Repeat</keyword>
<accession>A0A9P7XZG3</accession>
<dbReference type="SMART" id="SM00320">
    <property type="entry name" value="WD40"/>
    <property type="match status" value="4"/>
</dbReference>
<evidence type="ECO:0000256" key="2">
    <source>
        <dbReference type="ARBA" id="ARBA00022737"/>
    </source>
</evidence>
<feature type="region of interest" description="Disordered" evidence="3">
    <location>
        <begin position="587"/>
        <end position="609"/>
    </location>
</feature>
<dbReference type="InterPro" id="IPR036322">
    <property type="entry name" value="WD40_repeat_dom_sf"/>
</dbReference>
<evidence type="ECO:0000313" key="4">
    <source>
        <dbReference type="EMBL" id="KAG9069996.1"/>
    </source>
</evidence>
<name>A0A9P7XZG3_9FUNG</name>
<feature type="compositionally biased region" description="Acidic residues" evidence="3">
    <location>
        <begin position="393"/>
        <end position="402"/>
    </location>
</feature>
<feature type="compositionally biased region" description="Basic residues" evidence="3">
    <location>
        <begin position="66"/>
        <end position="79"/>
    </location>
</feature>
<dbReference type="Proteomes" id="UP000707451">
    <property type="component" value="Unassembled WGS sequence"/>
</dbReference>
<dbReference type="AlphaFoldDB" id="A0A9P7XZG3"/>
<proteinExistence type="predicted"/>
<dbReference type="InterPro" id="IPR001680">
    <property type="entry name" value="WD40_rpt"/>
</dbReference>
<evidence type="ECO:0000256" key="3">
    <source>
        <dbReference type="SAM" id="MobiDB-lite"/>
    </source>
</evidence>
<keyword evidence="1" id="KW-0853">WD repeat</keyword>
<dbReference type="EMBL" id="JAHRHY010000004">
    <property type="protein sequence ID" value="KAG9069996.1"/>
    <property type="molecule type" value="Genomic_DNA"/>
</dbReference>
<dbReference type="OrthoDB" id="5588835at2759"/>
<reference evidence="4" key="1">
    <citation type="submission" date="2021-06" db="EMBL/GenBank/DDBJ databases">
        <title>Genome Sequence of Mortierella hyaline Strain SCG-10, a Cold-Adapted, Nitrate-Reducing Fungus Isolated from Soil in Minnesota, USA.</title>
        <authorList>
            <person name="Aldossari N."/>
        </authorList>
    </citation>
    <scope>NUCLEOTIDE SEQUENCE</scope>
    <source>
        <strain evidence="4">SCG-10</strain>
    </source>
</reference>
<gene>
    <name evidence="4" type="ORF">KI688_009326</name>
</gene>